<dbReference type="OrthoDB" id="583431at2"/>
<evidence type="ECO:0000313" key="1">
    <source>
        <dbReference type="EMBL" id="PKD42782.1"/>
    </source>
</evidence>
<dbReference type="EMBL" id="PISP01000005">
    <property type="protein sequence ID" value="PKD42782.1"/>
    <property type="molecule type" value="Genomic_DNA"/>
</dbReference>
<reference evidence="1 2" key="1">
    <citation type="submission" date="2017-11" db="EMBL/GenBank/DDBJ databases">
        <title>Rhodohalobacter 15182 sp. nov., isolated from a salt lake.</title>
        <authorList>
            <person name="Han S."/>
        </authorList>
    </citation>
    <scope>NUCLEOTIDE SEQUENCE [LARGE SCALE GENOMIC DNA]</scope>
    <source>
        <strain evidence="1 2">15182</strain>
    </source>
</reference>
<dbReference type="Proteomes" id="UP000233398">
    <property type="component" value="Unassembled WGS sequence"/>
</dbReference>
<dbReference type="Pfam" id="PF19458">
    <property type="entry name" value="DUF5995"/>
    <property type="match status" value="1"/>
</dbReference>
<protein>
    <submittedName>
        <fullName evidence="1">Uncharacterized protein</fullName>
    </submittedName>
</protein>
<sequence>MYSIDDVIQKMDAIVEQCSRENLRAGYFAVLYRLVTICIKEEIEAGNFDDNERMEKLDTIFAQRFFDAFDAYYNDSGDELTQSWHRAFEAAESNRFIIMQHLLLGINAHINLDLGIAAAQTVESENLEIIHNDYNRINAILASLVDDVTSNISGISLFFGPMIRLAHGADEMLVNFSIVVARDGAWEFAHKYLTAEDKELAIQKRDAKIADLAKRLTQTGPFVSFIIKIIRWGEFRSLQTNLVRMI</sequence>
<accession>A0A2N0VF07</accession>
<organism evidence="1 2">
    <name type="scientific">Rhodohalobacter barkolensis</name>
    <dbReference type="NCBI Taxonomy" id="2053187"/>
    <lineage>
        <taxon>Bacteria</taxon>
        <taxon>Pseudomonadati</taxon>
        <taxon>Balneolota</taxon>
        <taxon>Balneolia</taxon>
        <taxon>Balneolales</taxon>
        <taxon>Balneolaceae</taxon>
        <taxon>Rhodohalobacter</taxon>
    </lineage>
</organism>
<dbReference type="InterPro" id="IPR046037">
    <property type="entry name" value="DUF5995"/>
</dbReference>
<gene>
    <name evidence="1" type="ORF">CWD77_13085</name>
</gene>
<comment type="caution">
    <text evidence="1">The sequence shown here is derived from an EMBL/GenBank/DDBJ whole genome shotgun (WGS) entry which is preliminary data.</text>
</comment>
<dbReference type="AlphaFoldDB" id="A0A2N0VF07"/>
<proteinExistence type="predicted"/>
<keyword evidence="2" id="KW-1185">Reference proteome</keyword>
<name>A0A2N0VF07_9BACT</name>
<evidence type="ECO:0000313" key="2">
    <source>
        <dbReference type="Proteomes" id="UP000233398"/>
    </source>
</evidence>